<name>A0A6S6TE53_9BACT</name>
<protein>
    <submittedName>
        <fullName evidence="3">Uncharacterized protein</fullName>
    </submittedName>
</protein>
<dbReference type="Gene3D" id="3.90.1580.10">
    <property type="entry name" value="paralog of FGE (formylglycine-generating enzyme)"/>
    <property type="match status" value="1"/>
</dbReference>
<dbReference type="EMBL" id="CACVAR010000244">
    <property type="protein sequence ID" value="CAA6814727.1"/>
    <property type="molecule type" value="Genomic_DNA"/>
</dbReference>
<dbReference type="Pfam" id="PF00656">
    <property type="entry name" value="Peptidase_C14"/>
    <property type="match status" value="1"/>
</dbReference>
<evidence type="ECO:0000259" key="1">
    <source>
        <dbReference type="Pfam" id="PF00656"/>
    </source>
</evidence>
<dbReference type="PANTHER" id="PTHR23150:SF19">
    <property type="entry name" value="FORMYLGLYCINE-GENERATING ENZYME"/>
    <property type="match status" value="1"/>
</dbReference>
<organism evidence="3">
    <name type="scientific">uncultured Sulfurovum sp</name>
    <dbReference type="NCBI Taxonomy" id="269237"/>
    <lineage>
        <taxon>Bacteria</taxon>
        <taxon>Pseudomonadati</taxon>
        <taxon>Campylobacterota</taxon>
        <taxon>Epsilonproteobacteria</taxon>
        <taxon>Campylobacterales</taxon>
        <taxon>Sulfurovaceae</taxon>
        <taxon>Sulfurovum</taxon>
        <taxon>environmental samples</taxon>
    </lineage>
</organism>
<sequence length="548" mass="63266">MLRVIFFFLFLTLFLEAEGQDRVYCNDNSNVKSFFSKIGIDINKKGYNKSYALVVGISNYQDNSAFEKLPTKDDPIDMAKYLCQEGGFDHVRILTEEKVSISRVRELMEYYYPNKLNSNDRFLFYWSGHGEDEQLGRSYYGHLPVYNSQSNKYHTMIKMSSIRDWSNRIQTRCKQTLYLVDSCYSGLIGSVPQGNSNAKQLTLNQLAYPSHHILSAGSGRQITYAHQELGGGIFTRAILDALRTGKADKSNIKDGVISIAELQLHIKEYVRIKNDSYARNYRIKPELRHLDTNQGEFYFFVPSNSNNQIVRVSNASQAEPIAQSSQLIQQNIPQATHNFLIPKMINIQNKFEIGKYEVTIGEYKACVSAGGCNEPEWLGKGSEYNINIGSDDYYKKMCLEDNCPIMGVRWYDAKAYAKWLSEKTGKRYRLPTENEWEYVAKAGKPSEWKWSFGNDENELTKYAWYHKNSNGTTHKVGQKLANPWGVHDIYGNVWEWCEDWYSNEQRSKNIRGGSWVLNAINTRSAYRNDRNPSNRNIDMGFRILRTLP</sequence>
<dbReference type="InterPro" id="IPR005532">
    <property type="entry name" value="SUMF_dom"/>
</dbReference>
<dbReference type="PANTHER" id="PTHR23150">
    <property type="entry name" value="SULFATASE MODIFYING FACTOR 1, 2"/>
    <property type="match status" value="1"/>
</dbReference>
<evidence type="ECO:0000313" key="3">
    <source>
        <dbReference type="EMBL" id="CAA6814727.1"/>
    </source>
</evidence>
<dbReference type="InterPro" id="IPR051043">
    <property type="entry name" value="Sulfatase_Mod_Factor_Kinase"/>
</dbReference>
<reference evidence="3" key="1">
    <citation type="submission" date="2020-01" db="EMBL/GenBank/DDBJ databases">
        <authorList>
            <person name="Meier V. D."/>
            <person name="Meier V D."/>
        </authorList>
    </citation>
    <scope>NUCLEOTIDE SEQUENCE</scope>
    <source>
        <strain evidence="3">HLG_WM_MAG_03</strain>
    </source>
</reference>
<dbReference type="GO" id="GO:0004197">
    <property type="term" value="F:cysteine-type endopeptidase activity"/>
    <property type="evidence" value="ECO:0007669"/>
    <property type="project" value="InterPro"/>
</dbReference>
<evidence type="ECO:0000259" key="2">
    <source>
        <dbReference type="Pfam" id="PF03781"/>
    </source>
</evidence>
<feature type="domain" description="Sulfatase-modifying factor enzyme-like" evidence="2">
    <location>
        <begin position="344"/>
        <end position="545"/>
    </location>
</feature>
<dbReference type="InterPro" id="IPR016187">
    <property type="entry name" value="CTDL_fold"/>
</dbReference>
<dbReference type="GO" id="GO:0120147">
    <property type="term" value="F:formylglycine-generating oxidase activity"/>
    <property type="evidence" value="ECO:0007669"/>
    <property type="project" value="TreeGrafter"/>
</dbReference>
<dbReference type="InterPro" id="IPR029030">
    <property type="entry name" value="Caspase-like_dom_sf"/>
</dbReference>
<accession>A0A6S6TE53</accession>
<gene>
    <name evidence="3" type="ORF">HELGO_WM44844</name>
</gene>
<dbReference type="InterPro" id="IPR011600">
    <property type="entry name" value="Pept_C14_caspase"/>
</dbReference>
<dbReference type="SUPFAM" id="SSF56436">
    <property type="entry name" value="C-type lectin-like"/>
    <property type="match status" value="1"/>
</dbReference>
<proteinExistence type="predicted"/>
<dbReference type="GO" id="GO:0006508">
    <property type="term" value="P:proteolysis"/>
    <property type="evidence" value="ECO:0007669"/>
    <property type="project" value="InterPro"/>
</dbReference>
<dbReference type="Gene3D" id="3.40.50.1460">
    <property type="match status" value="1"/>
</dbReference>
<dbReference type="SUPFAM" id="SSF52129">
    <property type="entry name" value="Caspase-like"/>
    <property type="match status" value="1"/>
</dbReference>
<dbReference type="AlphaFoldDB" id="A0A6S6TE53"/>
<dbReference type="Pfam" id="PF03781">
    <property type="entry name" value="FGE-sulfatase"/>
    <property type="match status" value="1"/>
</dbReference>
<dbReference type="InterPro" id="IPR042095">
    <property type="entry name" value="SUMF_sf"/>
</dbReference>
<feature type="domain" description="Peptidase C14 caspase" evidence="1">
    <location>
        <begin position="50"/>
        <end position="262"/>
    </location>
</feature>